<accession>A0ABP6HEE6</accession>
<organism evidence="2 3">
    <name type="scientific">Streptomyces virens</name>
    <dbReference type="NCBI Taxonomy" id="285572"/>
    <lineage>
        <taxon>Bacteria</taxon>
        <taxon>Bacillati</taxon>
        <taxon>Actinomycetota</taxon>
        <taxon>Actinomycetes</taxon>
        <taxon>Kitasatosporales</taxon>
        <taxon>Streptomycetaceae</taxon>
        <taxon>Streptomyces</taxon>
    </lineage>
</organism>
<dbReference type="Proteomes" id="UP001501866">
    <property type="component" value="Unassembled WGS sequence"/>
</dbReference>
<comment type="caution">
    <text evidence="2">The sequence shown here is derived from an EMBL/GenBank/DDBJ whole genome shotgun (WGS) entry which is preliminary data.</text>
</comment>
<sequence>MQWDNRYLDIFFGAIYTVGAAVGLGLAEVSLIGYDLMAVATTISGYEIPYHAVMSVLGLGGAAALNMPSWSRLDPVRRGLIIIALAMLALSVLAPGSLESMVESAEVALLALALQTGGYWGIAHD</sequence>
<protein>
    <submittedName>
        <fullName evidence="2">Uncharacterized protein</fullName>
    </submittedName>
</protein>
<dbReference type="RefSeq" id="WP_344820627.1">
    <property type="nucleotide sequence ID" value="NZ_BAAAUH010000100.1"/>
</dbReference>
<reference evidence="3" key="1">
    <citation type="journal article" date="2019" name="Int. J. Syst. Evol. Microbiol.">
        <title>The Global Catalogue of Microorganisms (GCM) 10K type strain sequencing project: providing services to taxonomists for standard genome sequencing and annotation.</title>
        <authorList>
            <consortium name="The Broad Institute Genomics Platform"/>
            <consortium name="The Broad Institute Genome Sequencing Center for Infectious Disease"/>
            <person name="Wu L."/>
            <person name="Ma J."/>
        </authorList>
    </citation>
    <scope>NUCLEOTIDE SEQUENCE [LARGE SCALE GENOMIC DNA]</scope>
    <source>
        <strain evidence="3">JCM 9095</strain>
    </source>
</reference>
<dbReference type="EMBL" id="BAAAUH010000100">
    <property type="protein sequence ID" value="GAA2771997.1"/>
    <property type="molecule type" value="Genomic_DNA"/>
</dbReference>
<proteinExistence type="predicted"/>
<name>A0ABP6HEE6_9ACTN</name>
<evidence type="ECO:0000313" key="3">
    <source>
        <dbReference type="Proteomes" id="UP001501866"/>
    </source>
</evidence>
<dbReference type="InterPro" id="IPR058336">
    <property type="entry name" value="VP3-like_halobact-type"/>
</dbReference>
<keyword evidence="1" id="KW-0812">Transmembrane</keyword>
<feature type="transmembrane region" description="Helical" evidence="1">
    <location>
        <begin position="79"/>
        <end position="98"/>
    </location>
</feature>
<evidence type="ECO:0000256" key="1">
    <source>
        <dbReference type="SAM" id="Phobius"/>
    </source>
</evidence>
<keyword evidence="3" id="KW-1185">Reference proteome</keyword>
<keyword evidence="1" id="KW-1133">Transmembrane helix</keyword>
<gene>
    <name evidence="2" type="ORF">GCM10010451_66310</name>
</gene>
<keyword evidence="1" id="KW-0472">Membrane</keyword>
<feature type="transmembrane region" description="Helical" evidence="1">
    <location>
        <begin position="48"/>
        <end position="67"/>
    </location>
</feature>
<evidence type="ECO:0000313" key="2">
    <source>
        <dbReference type="EMBL" id="GAA2771997.1"/>
    </source>
</evidence>
<dbReference type="Pfam" id="PF26064">
    <property type="entry name" value="DUF8023"/>
    <property type="match status" value="1"/>
</dbReference>
<feature type="transmembrane region" description="Helical" evidence="1">
    <location>
        <begin position="7"/>
        <end position="28"/>
    </location>
</feature>